<dbReference type="InterPro" id="IPR014801">
    <property type="entry name" value="Mediator_Med5_fun"/>
</dbReference>
<keyword evidence="6 9" id="KW-0804">Transcription</keyword>
<evidence type="ECO:0000313" key="10">
    <source>
        <dbReference type="EMBL" id="OSS52124.1"/>
    </source>
</evidence>
<evidence type="ECO:0000313" key="11">
    <source>
        <dbReference type="Proteomes" id="UP000193240"/>
    </source>
</evidence>
<dbReference type="Pfam" id="PF08689">
    <property type="entry name" value="Med5"/>
    <property type="match status" value="1"/>
</dbReference>
<dbReference type="Proteomes" id="UP000193240">
    <property type="component" value="Unassembled WGS sequence"/>
</dbReference>
<evidence type="ECO:0000256" key="7">
    <source>
        <dbReference type="ARBA" id="ARBA00023242"/>
    </source>
</evidence>
<evidence type="ECO:0000256" key="8">
    <source>
        <dbReference type="ARBA" id="ARBA00031256"/>
    </source>
</evidence>
<name>A0A1Y2M7M8_EPING</name>
<organism evidence="10 11">
    <name type="scientific">Epicoccum nigrum</name>
    <name type="common">Soil fungus</name>
    <name type="synonym">Epicoccum purpurascens</name>
    <dbReference type="NCBI Taxonomy" id="105696"/>
    <lineage>
        <taxon>Eukaryota</taxon>
        <taxon>Fungi</taxon>
        <taxon>Dikarya</taxon>
        <taxon>Ascomycota</taxon>
        <taxon>Pezizomycotina</taxon>
        <taxon>Dothideomycetes</taxon>
        <taxon>Pleosporomycetidae</taxon>
        <taxon>Pleosporales</taxon>
        <taxon>Pleosporineae</taxon>
        <taxon>Didymellaceae</taxon>
        <taxon>Epicoccum</taxon>
    </lineage>
</organism>
<keyword evidence="11" id="KW-1185">Reference proteome</keyword>
<dbReference type="PANTHER" id="PTHR35784">
    <property type="entry name" value="MEDIATOR OF RNA POLYMERASE II TRANSCRIPTION SUBUNIT 5"/>
    <property type="match status" value="1"/>
</dbReference>
<evidence type="ECO:0000256" key="9">
    <source>
        <dbReference type="RuleBase" id="RU364142"/>
    </source>
</evidence>
<sequence length="1061" mass="115968">MDSMVKEWTVYLDRCLNQRVSVDVFDAATAQLYRKSPLSGRKLAALLLKPRSSCVNNVDPRVIAYLERLLALKKVDASDVLSATFYHSKDRQTQAGGDVLDRESTWSNSPELEEIVCHRLHRTFAAEERPLSNTEGLQTLIVVTRWMKAMVTSHTSDTMMQAMAGISQQPQQQSINVREALGVLVVGLIENSKILQTLNHPTTKGLRKRLAQSLASFIPFLSHNSLGSQSSIEIANRLEMSQKQHELYEKPISVEGVPGRNANLEVAALQLEAVMDLPLVSTRAGLYVFLNSLLVARPLTDEFLIINYLHSRYKMDPQNMGADLVTASFDILANAMYRSEPPSTMFSLKSFLINKVPILLSQLAGSIFPMTPEMSITQALSHLDPNAFPAFSQGFDDIMGGTNSLSDVRQDFLNACALHGHITTATVERLLGEPPIQGPPALRYEKKALLDQCKNNFDKANTYIDEMENLDGNAGAIAGAVTEFIAHLCETQGTMHLKQICSLLSKRSQCLDVMLQFTSPASVLRPLCQFLDDWHYDSDQGEYQPVYDEFGAILLLVMVFVYRYSLSPADIGIGPESFIARLIERSNHGIAPDELTEEQGKHLASWLKGLYDSGNEGLSNDVFASCRPQDFYLMVPTFFSQTVMACSAGVLSHETVKSGMEYLGETFLLPSLIGGLSWMTGHALKQNHNDLDAMLRIFNDAVLTVPSSGDAQAMHSTIIAMVSSRLEKCLRALQRREPTRTNIEPLLEAIKANAHYDRTVYASIRELEQWTNAPNSTLNTALRHTIRQLAQWASTAAINPNPPSYTHRQMYTSSSTLGVYQTVLAIVDEVKAQTEAGNGAVALDIGAAIICAPTIENSPISIDWIGSSLPAPAPPRTRMNLREMLKHAAEHAAPLVSLDPSLAEATVRLHRRVEAQLASLGQAGALHQAAGAMHLPNVNVNVNVVGMDMQAQSLSDDITKAMEHAANASLVADDPLDLPDADKKALERSMEELAGPAGGLHLSNMGMSGGEGLTAADMGANLGSLPDLDLSEMGGMGMEMEMEMGMGGGGDDDWGLDFDNM</sequence>
<dbReference type="GO" id="GO:0006357">
    <property type="term" value="P:regulation of transcription by RNA polymerase II"/>
    <property type="evidence" value="ECO:0007669"/>
    <property type="project" value="InterPro"/>
</dbReference>
<gene>
    <name evidence="9" type="primary">MED5</name>
    <name evidence="10" type="ORF">B5807_03843</name>
</gene>
<evidence type="ECO:0000256" key="2">
    <source>
        <dbReference type="ARBA" id="ARBA00008782"/>
    </source>
</evidence>
<evidence type="ECO:0000256" key="1">
    <source>
        <dbReference type="ARBA" id="ARBA00004123"/>
    </source>
</evidence>
<keyword evidence="7 9" id="KW-0539">Nucleus</keyword>
<evidence type="ECO:0000256" key="6">
    <source>
        <dbReference type="ARBA" id="ARBA00023163"/>
    </source>
</evidence>
<keyword evidence="4 9" id="KW-0805">Transcription regulation</keyword>
<dbReference type="InParanoid" id="A0A1Y2M7M8"/>
<comment type="subcellular location">
    <subcellularLocation>
        <location evidence="1 9">Nucleus</location>
    </subcellularLocation>
</comment>
<evidence type="ECO:0000256" key="4">
    <source>
        <dbReference type="ARBA" id="ARBA00023015"/>
    </source>
</evidence>
<evidence type="ECO:0000256" key="3">
    <source>
        <dbReference type="ARBA" id="ARBA00020628"/>
    </source>
</evidence>
<dbReference type="GO" id="GO:0016592">
    <property type="term" value="C:mediator complex"/>
    <property type="evidence" value="ECO:0007669"/>
    <property type="project" value="InterPro"/>
</dbReference>
<dbReference type="EMBL" id="KZ107840">
    <property type="protein sequence ID" value="OSS52124.1"/>
    <property type="molecule type" value="Genomic_DNA"/>
</dbReference>
<evidence type="ECO:0000256" key="5">
    <source>
        <dbReference type="ARBA" id="ARBA00023159"/>
    </source>
</evidence>
<dbReference type="STRING" id="105696.A0A1Y2M7M8"/>
<dbReference type="OMA" id="LYVYINA"/>
<dbReference type="PANTHER" id="PTHR35784:SF1">
    <property type="entry name" value="MEDIATOR OF RNA POLYMERASE II TRANSCRIPTION SUBUNIT 5"/>
    <property type="match status" value="1"/>
</dbReference>
<reference evidence="10 11" key="1">
    <citation type="journal article" date="2017" name="Genome Announc.">
        <title>Genome sequence of the saprophytic ascomycete Epicoccum nigrum ICMP 19927 strain isolated from New Zealand.</title>
        <authorList>
            <person name="Fokin M."/>
            <person name="Fleetwood D."/>
            <person name="Weir B.S."/>
            <person name="Villas-Boas S.G."/>
        </authorList>
    </citation>
    <scope>NUCLEOTIDE SEQUENCE [LARGE SCALE GENOMIC DNA]</scope>
    <source>
        <strain evidence="10 11">ICMP 19927</strain>
    </source>
</reference>
<dbReference type="AlphaFoldDB" id="A0A1Y2M7M8"/>
<proteinExistence type="inferred from homology"/>
<accession>A0A1Y2M7M8</accession>
<comment type="subunit">
    <text evidence="9">Component of the Mediator complex.</text>
</comment>
<protein>
    <recommendedName>
        <fullName evidence="3 9">Mediator of RNA polymerase II transcription subunit 5</fullName>
    </recommendedName>
    <alternativeName>
        <fullName evidence="8 9">Mediator complex subunit 5</fullName>
    </alternativeName>
</protein>
<keyword evidence="5 9" id="KW-0010">Activator</keyword>
<comment type="similarity">
    <text evidence="2 9">Belongs to the Mediator complex subunit 5 family.</text>
</comment>
<dbReference type="GO" id="GO:0003712">
    <property type="term" value="F:transcription coregulator activity"/>
    <property type="evidence" value="ECO:0007669"/>
    <property type="project" value="InterPro"/>
</dbReference>
<comment type="function">
    <text evidence="9">Component of the Mediator complex, a coactivator involved in the regulated transcription of nearly all RNA polymerase II-dependent genes. Mediator functions as a bridge to convey information from gene-specific regulatory proteins to the basal RNA polymerase II transcription machinery. Mediator is recruited to promoters by direct interactions with regulatory proteins and serves as a scaffold for the assembly of a functional preinitiation complex with RNA polymerase II and the general transcription factors.</text>
</comment>